<dbReference type="CDD" id="cd17546">
    <property type="entry name" value="REC_hyHK_CKI1_RcsC-like"/>
    <property type="match status" value="1"/>
</dbReference>
<dbReference type="Pfam" id="PF07695">
    <property type="entry name" value="7TMR-DISM_7TM"/>
    <property type="match status" value="1"/>
</dbReference>
<dbReference type="CDD" id="cd16922">
    <property type="entry name" value="HATPase_EvgS-ArcB-TorS-like"/>
    <property type="match status" value="1"/>
</dbReference>
<protein>
    <recommendedName>
        <fullName evidence="8">Virulence sensor protein BvgS</fullName>
        <ecNumber evidence="2">2.7.13.3</ecNumber>
    </recommendedName>
</protein>
<keyword evidence="3 10" id="KW-0597">Phosphoprotein</keyword>
<keyword evidence="17" id="KW-0418">Kinase</keyword>
<dbReference type="PROSITE" id="PS50894">
    <property type="entry name" value="HPT"/>
    <property type="match status" value="1"/>
</dbReference>
<sequence>MTILQPRLAANHPAAGPLYLFCLLSLLCLLCALPAPARATPLASLQDGQTSLDLAPHATLYHADAGQSAPASAAALPAMLAGLRPAAKVDLLGGSYWLHVELRNDSNSSAWVVDPNDTLIERVDIGLYGADSTVNHLQTGYRAPHDYMLHYGKDVALQPGQRYQLLLRFSSPYYARTPVFALAPQPAYQLLVARENVLTIAAIGALLALALFNFFIYSYTRDPSSLYYSLYVLSYAAGWGLTFHLGTDLFDWHELRVHYLPFFLLPVLSTLFYTRFLRLQQHAPRLYRLSRLNLVLPLLAMPSCYFALAYAHTLATIVIMVWMVLALLSGIVVWRQGYQPARFFVLGFAALMLPGLLILPANVGLIPAVVANAQLFTLLGGTLDGLLLAFALADQIRLLRNTLEQRVAERTTELNAAKEHAEVVSRHRIDFLSAMSHDIRTPLAGVIGMLKFAMRDASVRGRTEEYLRIGLQNGEALLTILNDILDYSKIDAGKLSVESVDFDLILLLDDAVAILQAQADAKSLLLRRDVALDLPRYVRGDPTRLRQILLNLLGNAIKFTDGGEVQLRVTALPAVPGEGGGGEGGVAAIRFAVSDTGPGIAPATLSRLFQKFEQADHSTTRRYGGTGLGLAICKELAELMGGAIGVDSRIGAGSTFHVTLPLAPGTAPPADPLAAPRRQRHAYRLSVLCAEDVRTNQIIIATLVEQMGHDIHLVENGLQALQALASASYDLVLMDGRMPLMDGEQAVRQIRAGGDLQYRVLDPTVPVIALTANASDLDRARYLAAGMDGFLSKPVDERLLFDQFEQTIARLLARGRTLRPASAEPAPPGDAELAAQFGVVPLAAEPAQGQALADPAQPETGPAAPASTSARQSPSDAACPLQPETIRILPLAGLSHKHLQRITQAFLDEAPRRLALVSQALAEGNAAAAAAALHALKGSAGYLSSSRLHELCHELEALAGTGALAPVVAALPQLEQALQQACAELRASPCSDCVATLADGAGRERTDPL</sequence>
<evidence type="ECO:0000256" key="9">
    <source>
        <dbReference type="PROSITE-ProRule" id="PRU00110"/>
    </source>
</evidence>
<dbReference type="PROSITE" id="PS50110">
    <property type="entry name" value="RESPONSE_REGULATORY"/>
    <property type="match status" value="1"/>
</dbReference>
<feature type="transmembrane region" description="Helical" evidence="12">
    <location>
        <begin position="226"/>
        <end position="245"/>
    </location>
</feature>
<dbReference type="AlphaFoldDB" id="A0A1I4IVY2"/>
<evidence type="ECO:0000256" key="12">
    <source>
        <dbReference type="SAM" id="Phobius"/>
    </source>
</evidence>
<dbReference type="InterPro" id="IPR011622">
    <property type="entry name" value="7TMR_DISM_rcpt_extracell_dom2"/>
</dbReference>
<feature type="signal peptide" evidence="13">
    <location>
        <begin position="1"/>
        <end position="39"/>
    </location>
</feature>
<dbReference type="InterPro" id="IPR001789">
    <property type="entry name" value="Sig_transdc_resp-reg_receiver"/>
</dbReference>
<comment type="catalytic activity">
    <reaction evidence="1">
        <text>ATP + protein L-histidine = ADP + protein N-phospho-L-histidine.</text>
        <dbReference type="EC" id="2.7.13.3"/>
    </reaction>
</comment>
<feature type="region of interest" description="Disordered" evidence="11">
    <location>
        <begin position="848"/>
        <end position="879"/>
    </location>
</feature>
<evidence type="ECO:0000259" key="14">
    <source>
        <dbReference type="PROSITE" id="PS50109"/>
    </source>
</evidence>
<dbReference type="Proteomes" id="UP000199470">
    <property type="component" value="Unassembled WGS sequence"/>
</dbReference>
<feature type="transmembrane region" description="Helical" evidence="12">
    <location>
        <begin position="257"/>
        <end position="277"/>
    </location>
</feature>
<dbReference type="PRINTS" id="PR00344">
    <property type="entry name" value="BCTRLSENSOR"/>
</dbReference>
<comment type="function">
    <text evidence="7">Member of the two-component regulatory system BvgS/BvgA. Phosphorylates BvgA via a four-step phosphorelay in response to environmental signals.</text>
</comment>
<feature type="transmembrane region" description="Helical" evidence="12">
    <location>
        <begin position="341"/>
        <end position="361"/>
    </location>
</feature>
<evidence type="ECO:0000256" key="5">
    <source>
        <dbReference type="ARBA" id="ARBA00023012"/>
    </source>
</evidence>
<dbReference type="EC" id="2.7.13.3" evidence="2"/>
<dbReference type="InterPro" id="IPR008207">
    <property type="entry name" value="Sig_transdc_His_kin_Hpt_dom"/>
</dbReference>
<dbReference type="PANTHER" id="PTHR45339">
    <property type="entry name" value="HYBRID SIGNAL TRANSDUCTION HISTIDINE KINASE J"/>
    <property type="match status" value="1"/>
</dbReference>
<keyword evidence="5" id="KW-0902">Two-component regulatory system</keyword>
<dbReference type="SUPFAM" id="SSF55874">
    <property type="entry name" value="ATPase domain of HSP90 chaperone/DNA topoisomerase II/histidine kinase"/>
    <property type="match status" value="1"/>
</dbReference>
<proteinExistence type="predicted"/>
<dbReference type="InterPro" id="IPR036890">
    <property type="entry name" value="HATPase_C_sf"/>
</dbReference>
<keyword evidence="6" id="KW-0843">Virulence</keyword>
<dbReference type="SMART" id="SM00448">
    <property type="entry name" value="REC"/>
    <property type="match status" value="1"/>
</dbReference>
<accession>A0A1I4IVY2</accession>
<evidence type="ECO:0000313" key="17">
    <source>
        <dbReference type="EMBL" id="SFL58529.1"/>
    </source>
</evidence>
<dbReference type="CDD" id="cd00082">
    <property type="entry name" value="HisKA"/>
    <property type="match status" value="1"/>
</dbReference>
<dbReference type="GO" id="GO:0000155">
    <property type="term" value="F:phosphorelay sensor kinase activity"/>
    <property type="evidence" value="ECO:0007669"/>
    <property type="project" value="InterPro"/>
</dbReference>
<organism evidence="17 18">
    <name type="scientific">Rugamonas rubra</name>
    <dbReference type="NCBI Taxonomy" id="758825"/>
    <lineage>
        <taxon>Bacteria</taxon>
        <taxon>Pseudomonadati</taxon>
        <taxon>Pseudomonadota</taxon>
        <taxon>Betaproteobacteria</taxon>
        <taxon>Burkholderiales</taxon>
        <taxon>Oxalobacteraceae</taxon>
        <taxon>Telluria group</taxon>
        <taxon>Rugamonas</taxon>
    </lineage>
</organism>
<feature type="domain" description="Response regulatory" evidence="15">
    <location>
        <begin position="686"/>
        <end position="808"/>
    </location>
</feature>
<dbReference type="Pfam" id="PF02518">
    <property type="entry name" value="HATPase_c"/>
    <property type="match status" value="1"/>
</dbReference>
<dbReference type="FunFam" id="3.30.565.10:FF:000010">
    <property type="entry name" value="Sensor histidine kinase RcsC"/>
    <property type="match status" value="1"/>
</dbReference>
<dbReference type="GO" id="GO:0005886">
    <property type="term" value="C:plasma membrane"/>
    <property type="evidence" value="ECO:0007669"/>
    <property type="project" value="UniProtKB-SubCell"/>
</dbReference>
<evidence type="ECO:0000256" key="13">
    <source>
        <dbReference type="SAM" id="SignalP"/>
    </source>
</evidence>
<feature type="transmembrane region" description="Helical" evidence="12">
    <location>
        <begin position="197"/>
        <end position="219"/>
    </location>
</feature>
<dbReference type="OrthoDB" id="9810730at2"/>
<evidence type="ECO:0000256" key="4">
    <source>
        <dbReference type="ARBA" id="ARBA00022729"/>
    </source>
</evidence>
<feature type="transmembrane region" description="Helical" evidence="12">
    <location>
        <begin position="289"/>
        <end position="308"/>
    </location>
</feature>
<keyword evidence="18" id="KW-1185">Reference proteome</keyword>
<evidence type="ECO:0000256" key="11">
    <source>
        <dbReference type="SAM" id="MobiDB-lite"/>
    </source>
</evidence>
<gene>
    <name evidence="17" type="ORF">SAMN02982985_00803</name>
</gene>
<evidence type="ECO:0000256" key="1">
    <source>
        <dbReference type="ARBA" id="ARBA00000085"/>
    </source>
</evidence>
<dbReference type="Pfam" id="PF00072">
    <property type="entry name" value="Response_reg"/>
    <property type="match status" value="1"/>
</dbReference>
<dbReference type="Gene3D" id="3.40.50.2300">
    <property type="match status" value="1"/>
</dbReference>
<evidence type="ECO:0000256" key="10">
    <source>
        <dbReference type="PROSITE-ProRule" id="PRU00169"/>
    </source>
</evidence>
<evidence type="ECO:0000259" key="15">
    <source>
        <dbReference type="PROSITE" id="PS50110"/>
    </source>
</evidence>
<evidence type="ECO:0000256" key="6">
    <source>
        <dbReference type="ARBA" id="ARBA00023026"/>
    </source>
</evidence>
<dbReference type="InterPro" id="IPR036097">
    <property type="entry name" value="HisK_dim/P_sf"/>
</dbReference>
<keyword evidence="12" id="KW-0812">Transmembrane</keyword>
<dbReference type="InterPro" id="IPR036641">
    <property type="entry name" value="HPT_dom_sf"/>
</dbReference>
<dbReference type="Pfam" id="PF01627">
    <property type="entry name" value="Hpt"/>
    <property type="match status" value="1"/>
</dbReference>
<feature type="domain" description="Histidine kinase" evidence="14">
    <location>
        <begin position="434"/>
        <end position="664"/>
    </location>
</feature>
<dbReference type="InterPro" id="IPR005467">
    <property type="entry name" value="His_kinase_dom"/>
</dbReference>
<evidence type="ECO:0000256" key="2">
    <source>
        <dbReference type="ARBA" id="ARBA00012438"/>
    </source>
</evidence>
<keyword evidence="12" id="KW-1133">Transmembrane helix</keyword>
<feature type="modified residue" description="4-aspartylphosphate" evidence="10">
    <location>
        <position position="735"/>
    </location>
</feature>
<dbReference type="Pfam" id="PF07696">
    <property type="entry name" value="7TMR-DISMED2"/>
    <property type="match status" value="1"/>
</dbReference>
<dbReference type="SUPFAM" id="SSF47226">
    <property type="entry name" value="Histidine-containing phosphotransfer domain, HPT domain"/>
    <property type="match status" value="1"/>
</dbReference>
<name>A0A1I4IVY2_9BURK</name>
<dbReference type="GO" id="GO:0005524">
    <property type="term" value="F:ATP binding"/>
    <property type="evidence" value="ECO:0007669"/>
    <property type="project" value="UniProtKB-KW"/>
</dbReference>
<reference evidence="17 18" key="1">
    <citation type="submission" date="2016-10" db="EMBL/GenBank/DDBJ databases">
        <authorList>
            <person name="de Groot N.N."/>
        </authorList>
    </citation>
    <scope>NUCLEOTIDE SEQUENCE [LARGE SCALE GENOMIC DNA]</scope>
    <source>
        <strain evidence="17 18">ATCC 43154</strain>
    </source>
</reference>
<dbReference type="Gene3D" id="1.10.287.130">
    <property type="match status" value="1"/>
</dbReference>
<keyword evidence="4 13" id="KW-0732">Signal</keyword>
<dbReference type="SUPFAM" id="SSF47384">
    <property type="entry name" value="Homodimeric domain of signal transducing histidine kinase"/>
    <property type="match status" value="1"/>
</dbReference>
<feature type="modified residue" description="Phosphohistidine" evidence="9">
    <location>
        <position position="934"/>
    </location>
</feature>
<feature type="chain" id="PRO_5011733612" description="Virulence sensor protein BvgS" evidence="13">
    <location>
        <begin position="40"/>
        <end position="1009"/>
    </location>
</feature>
<dbReference type="InterPro" id="IPR003594">
    <property type="entry name" value="HATPase_dom"/>
</dbReference>
<dbReference type="SMART" id="SM00387">
    <property type="entry name" value="HATPase_c"/>
    <property type="match status" value="1"/>
</dbReference>
<dbReference type="PROSITE" id="PS50109">
    <property type="entry name" value="HIS_KIN"/>
    <property type="match status" value="1"/>
</dbReference>
<dbReference type="Pfam" id="PF00512">
    <property type="entry name" value="HisKA"/>
    <property type="match status" value="1"/>
</dbReference>
<dbReference type="PANTHER" id="PTHR45339:SF3">
    <property type="entry name" value="HISTIDINE KINASE"/>
    <property type="match status" value="1"/>
</dbReference>
<dbReference type="InterPro" id="IPR011623">
    <property type="entry name" value="7TMR_DISM_rcpt_extracell_dom1"/>
</dbReference>
<feature type="transmembrane region" description="Helical" evidence="12">
    <location>
        <begin position="314"/>
        <end position="334"/>
    </location>
</feature>
<evidence type="ECO:0000256" key="7">
    <source>
        <dbReference type="ARBA" id="ARBA00058004"/>
    </source>
</evidence>
<feature type="domain" description="HPt" evidence="16">
    <location>
        <begin position="895"/>
        <end position="988"/>
    </location>
</feature>
<keyword evidence="17" id="KW-0808">Transferase</keyword>
<keyword evidence="12" id="KW-0472">Membrane</keyword>
<dbReference type="SMART" id="SM00388">
    <property type="entry name" value="HisKA"/>
    <property type="match status" value="1"/>
</dbReference>
<dbReference type="InterPro" id="IPR011006">
    <property type="entry name" value="CheY-like_superfamily"/>
</dbReference>
<dbReference type="InterPro" id="IPR004358">
    <property type="entry name" value="Sig_transdc_His_kin-like_C"/>
</dbReference>
<dbReference type="RefSeq" id="WP_093383962.1">
    <property type="nucleotide sequence ID" value="NZ_FOTW01000005.1"/>
</dbReference>
<evidence type="ECO:0000256" key="3">
    <source>
        <dbReference type="ARBA" id="ARBA00022553"/>
    </source>
</evidence>
<dbReference type="STRING" id="758825.SAMN02982985_00803"/>
<feature type="compositionally biased region" description="Polar residues" evidence="11">
    <location>
        <begin position="866"/>
        <end position="875"/>
    </location>
</feature>
<dbReference type="Gene3D" id="3.30.565.10">
    <property type="entry name" value="Histidine kinase-like ATPase, C-terminal domain"/>
    <property type="match status" value="1"/>
</dbReference>
<dbReference type="Gene3D" id="1.20.120.160">
    <property type="entry name" value="HPT domain"/>
    <property type="match status" value="1"/>
</dbReference>
<dbReference type="EMBL" id="FOTW01000005">
    <property type="protein sequence ID" value="SFL58529.1"/>
    <property type="molecule type" value="Genomic_DNA"/>
</dbReference>
<dbReference type="SUPFAM" id="SSF52172">
    <property type="entry name" value="CheY-like"/>
    <property type="match status" value="1"/>
</dbReference>
<evidence type="ECO:0000313" key="18">
    <source>
        <dbReference type="Proteomes" id="UP000199470"/>
    </source>
</evidence>
<evidence type="ECO:0000256" key="8">
    <source>
        <dbReference type="ARBA" id="ARBA00070152"/>
    </source>
</evidence>
<evidence type="ECO:0000259" key="16">
    <source>
        <dbReference type="PROSITE" id="PS50894"/>
    </source>
</evidence>
<dbReference type="InterPro" id="IPR003661">
    <property type="entry name" value="HisK_dim/P_dom"/>
</dbReference>